<dbReference type="GO" id="GO:0016020">
    <property type="term" value="C:membrane"/>
    <property type="evidence" value="ECO:0007669"/>
    <property type="project" value="InterPro"/>
</dbReference>
<sequence>MRFREPNTTIAILKPEPPPALSVLKNRRLLLGMFLLNCSVLLSTLTLVLKCNGLTVVEVSGYSYSTPVKRLEDLWDMQTADAVPASRHFKVEVDVSKSLHITQPHYISVNIDARQIMFRLRGFNFSSEKLRSMAAALSPTNIRFGGTYANFLHFDPDAIEGAALEQHDLEYKVDPSPYPEYADEKRLKYLTFTAELWDNMTRFCDDVGWDIMWDFNLFVWRDGQWSPTEADKFLKYSAARGVNIPSFQLGNEPNSYKFNYNFTLDPQVLVQGFKSLKELLSEYPQYDASSIYGPEVTNLNSRHVSPRRFLTAFLQAGGCDVVTEICLHHYYLDGVTATIEDFMDPEVMETLRLELDHAYNITAENCRVHKPIRFTETSSAFGGGTDGLSNGYVAGFLWLDKLGLSAKYRVTHVFRQSFFGGGYSLVDRNLNPNPDYFLTVLFKHLVEGPVFDVTNTDIPPQLRLYAHCARKSYYNYPDGAVVIYYLNTGNESISLSLDQFHTSFGVHLFVLTPGDSSGMKSKKVKLNDVLLEIKDDELPLMRPKLHTGDVPLPQQSFGFIVVPEADVRLCKIYHRSRDID</sequence>
<protein>
    <recommendedName>
        <fullName evidence="4">Heparanase</fullName>
    </recommendedName>
</protein>
<comment type="similarity">
    <text evidence="1">Belongs to the glycosyl hydrolase 79 family.</text>
</comment>
<dbReference type="Pfam" id="PF03662">
    <property type="entry name" value="Glyco_hydro_79n"/>
    <property type="match status" value="1"/>
</dbReference>
<name>A0AAE1CVY1_9GAST</name>
<evidence type="ECO:0000256" key="1">
    <source>
        <dbReference type="ARBA" id="ARBA00009800"/>
    </source>
</evidence>
<organism evidence="2 3">
    <name type="scientific">Elysia crispata</name>
    <name type="common">lettuce slug</name>
    <dbReference type="NCBI Taxonomy" id="231223"/>
    <lineage>
        <taxon>Eukaryota</taxon>
        <taxon>Metazoa</taxon>
        <taxon>Spiralia</taxon>
        <taxon>Lophotrochozoa</taxon>
        <taxon>Mollusca</taxon>
        <taxon>Gastropoda</taxon>
        <taxon>Heterobranchia</taxon>
        <taxon>Euthyneura</taxon>
        <taxon>Panpulmonata</taxon>
        <taxon>Sacoglossa</taxon>
        <taxon>Placobranchoidea</taxon>
        <taxon>Plakobranchidae</taxon>
        <taxon>Elysia</taxon>
    </lineage>
</organism>
<accession>A0AAE1CVY1</accession>
<comment type="caution">
    <text evidence="2">The sequence shown here is derived from an EMBL/GenBank/DDBJ whole genome shotgun (WGS) entry which is preliminary data.</text>
</comment>
<gene>
    <name evidence="2" type="ORF">RRG08_018834</name>
</gene>
<dbReference type="AlphaFoldDB" id="A0AAE1CVY1"/>
<evidence type="ECO:0000313" key="2">
    <source>
        <dbReference type="EMBL" id="KAK3739898.1"/>
    </source>
</evidence>
<dbReference type="GO" id="GO:0031012">
    <property type="term" value="C:extracellular matrix"/>
    <property type="evidence" value="ECO:0007669"/>
    <property type="project" value="TreeGrafter"/>
</dbReference>
<proteinExistence type="inferred from homology"/>
<dbReference type="GO" id="GO:0016798">
    <property type="term" value="F:hydrolase activity, acting on glycosyl bonds"/>
    <property type="evidence" value="ECO:0007669"/>
    <property type="project" value="InterPro"/>
</dbReference>
<dbReference type="Gene3D" id="3.20.20.80">
    <property type="entry name" value="Glycosidases"/>
    <property type="match status" value="1"/>
</dbReference>
<dbReference type="EMBL" id="JAWDGP010006498">
    <property type="protein sequence ID" value="KAK3739898.1"/>
    <property type="molecule type" value="Genomic_DNA"/>
</dbReference>
<dbReference type="PANTHER" id="PTHR46145:SF4">
    <property type="entry name" value="HEPARANASE"/>
    <property type="match status" value="1"/>
</dbReference>
<keyword evidence="3" id="KW-1185">Reference proteome</keyword>
<evidence type="ECO:0000313" key="3">
    <source>
        <dbReference type="Proteomes" id="UP001283361"/>
    </source>
</evidence>
<reference evidence="2" key="1">
    <citation type="journal article" date="2023" name="G3 (Bethesda)">
        <title>A reference genome for the long-term kleptoplast-retaining sea slug Elysia crispata morphotype clarki.</title>
        <authorList>
            <person name="Eastman K.E."/>
            <person name="Pendleton A.L."/>
            <person name="Shaikh M.A."/>
            <person name="Suttiyut T."/>
            <person name="Ogas R."/>
            <person name="Tomko P."/>
            <person name="Gavelis G."/>
            <person name="Widhalm J.R."/>
            <person name="Wisecaver J.H."/>
        </authorList>
    </citation>
    <scope>NUCLEOTIDE SEQUENCE</scope>
    <source>
        <strain evidence="2">ECLA1</strain>
    </source>
</reference>
<dbReference type="GO" id="GO:0005615">
    <property type="term" value="C:extracellular space"/>
    <property type="evidence" value="ECO:0007669"/>
    <property type="project" value="TreeGrafter"/>
</dbReference>
<dbReference type="SUPFAM" id="SSF51445">
    <property type="entry name" value="(Trans)glycosidases"/>
    <property type="match status" value="1"/>
</dbReference>
<dbReference type="InterPro" id="IPR017853">
    <property type="entry name" value="GH"/>
</dbReference>
<dbReference type="InterPro" id="IPR005199">
    <property type="entry name" value="Glyco_hydro_79"/>
</dbReference>
<dbReference type="PANTHER" id="PTHR46145">
    <property type="entry name" value="HEPARANASE"/>
    <property type="match status" value="1"/>
</dbReference>
<evidence type="ECO:0008006" key="4">
    <source>
        <dbReference type="Google" id="ProtNLM"/>
    </source>
</evidence>
<dbReference type="Proteomes" id="UP001283361">
    <property type="component" value="Unassembled WGS sequence"/>
</dbReference>